<evidence type="ECO:0000313" key="4">
    <source>
        <dbReference type="EMBL" id="KXO00962.1"/>
    </source>
</evidence>
<dbReference type="AlphaFoldDB" id="A0A137RL96"/>
<organism evidence="4 5">
    <name type="scientific">Aequorivita aquimaris</name>
    <dbReference type="NCBI Taxonomy" id="1548749"/>
    <lineage>
        <taxon>Bacteria</taxon>
        <taxon>Pseudomonadati</taxon>
        <taxon>Bacteroidota</taxon>
        <taxon>Flavobacteriia</taxon>
        <taxon>Flavobacteriales</taxon>
        <taxon>Flavobacteriaceae</taxon>
        <taxon>Aequorivita</taxon>
    </lineage>
</organism>
<keyword evidence="5" id="KW-1185">Reference proteome</keyword>
<sequence>MLYQNSIKPFLDFVCAFLGLILLSPIFSVVWLGLTIANNGKPFFYQRRPGKGEKIFTIIKFKTMTEKRDSSGRLLPDAERLTAIGSFVRKTSLDELPQLLNVLKGDMSFVGPRPLLPEYLPLYSETQRKRHNVKPGITGWAQVNGRNALSWEQKFEFDVWYVENQSFLLDFRILLKTLWKVFKREGVAQEGQATAEQFKGSRG</sequence>
<feature type="domain" description="Bacterial sugar transferase" evidence="3">
    <location>
        <begin position="8"/>
        <end position="183"/>
    </location>
</feature>
<accession>A0A137RL96</accession>
<keyword evidence="2" id="KW-0812">Transmembrane</keyword>
<dbReference type="InterPro" id="IPR003362">
    <property type="entry name" value="Bact_transf"/>
</dbReference>
<dbReference type="EMBL" id="JRWG01000001">
    <property type="protein sequence ID" value="KXO00962.1"/>
    <property type="molecule type" value="Genomic_DNA"/>
</dbReference>
<comment type="similarity">
    <text evidence="1">Belongs to the bacterial sugar transferase family.</text>
</comment>
<reference evidence="5" key="1">
    <citation type="submission" date="2014-10" db="EMBL/GenBank/DDBJ databases">
        <title>Genome sequencing of Vitellibacter sp. D-24.</title>
        <authorList>
            <person name="Thevarajoo S."/>
            <person name="Selvaratnam C."/>
            <person name="Goh K.M."/>
            <person name="Chong C.S."/>
        </authorList>
    </citation>
    <scope>NUCLEOTIDE SEQUENCE [LARGE SCALE GENOMIC DNA]</scope>
    <source>
        <strain evidence="5">D-24</strain>
    </source>
</reference>
<keyword evidence="2" id="KW-0472">Membrane</keyword>
<dbReference type="Proteomes" id="UP000070138">
    <property type="component" value="Unassembled WGS sequence"/>
</dbReference>
<dbReference type="PANTHER" id="PTHR30576:SF8">
    <property type="entry name" value="UNDECAPRENYL-PHOSPHATE GALACTOSE PHOSPHOTRANSFERASE"/>
    <property type="match status" value="1"/>
</dbReference>
<protein>
    <submittedName>
        <fullName evidence="4">UDP-galactose phosphate transferase</fullName>
    </submittedName>
</protein>
<evidence type="ECO:0000313" key="5">
    <source>
        <dbReference type="Proteomes" id="UP000070138"/>
    </source>
</evidence>
<feature type="transmembrane region" description="Helical" evidence="2">
    <location>
        <begin position="12"/>
        <end position="34"/>
    </location>
</feature>
<evidence type="ECO:0000256" key="1">
    <source>
        <dbReference type="ARBA" id="ARBA00006464"/>
    </source>
</evidence>
<proteinExistence type="inferred from homology"/>
<dbReference type="OrthoDB" id="9808602at2"/>
<evidence type="ECO:0000259" key="3">
    <source>
        <dbReference type="Pfam" id="PF02397"/>
    </source>
</evidence>
<keyword evidence="2" id="KW-1133">Transmembrane helix</keyword>
<name>A0A137RL96_9FLAO</name>
<comment type="caution">
    <text evidence="4">The sequence shown here is derived from an EMBL/GenBank/DDBJ whole genome shotgun (WGS) entry which is preliminary data.</text>
</comment>
<dbReference type="PANTHER" id="PTHR30576">
    <property type="entry name" value="COLANIC BIOSYNTHESIS UDP-GLUCOSE LIPID CARRIER TRANSFERASE"/>
    <property type="match status" value="1"/>
</dbReference>
<dbReference type="PATRIC" id="fig|1548749.3.peg.70"/>
<dbReference type="STRING" id="1548749.LS48_00320"/>
<dbReference type="Pfam" id="PF02397">
    <property type="entry name" value="Bac_transf"/>
    <property type="match status" value="1"/>
</dbReference>
<dbReference type="GO" id="GO:0016780">
    <property type="term" value="F:phosphotransferase activity, for other substituted phosphate groups"/>
    <property type="evidence" value="ECO:0007669"/>
    <property type="project" value="TreeGrafter"/>
</dbReference>
<evidence type="ECO:0000256" key="2">
    <source>
        <dbReference type="SAM" id="Phobius"/>
    </source>
</evidence>
<dbReference type="RefSeq" id="WP_062618825.1">
    <property type="nucleotide sequence ID" value="NZ_JRWG01000001.1"/>
</dbReference>
<keyword evidence="4" id="KW-0808">Transferase</keyword>
<gene>
    <name evidence="4" type="ORF">LS48_00320</name>
</gene>
<reference evidence="4 5" key="2">
    <citation type="journal article" date="2016" name="Int. J. Syst. Evol. Microbiol.">
        <title>Vitellibacter aquimaris sp. nov., a marine bacterium isolated from seawater.</title>
        <authorList>
            <person name="Thevarajoo S."/>
            <person name="Selvaratnam C."/>
            <person name="Goh K.M."/>
            <person name="Hong K.W."/>
            <person name="Chan X.Y."/>
            <person name="Chan K.G."/>
            <person name="Chong C.S."/>
        </authorList>
    </citation>
    <scope>NUCLEOTIDE SEQUENCE [LARGE SCALE GENOMIC DNA]</scope>
    <source>
        <strain evidence="4 5">D-24</strain>
    </source>
</reference>